<dbReference type="Proteomes" id="UP000651112">
    <property type="component" value="Unassembled WGS sequence"/>
</dbReference>
<accession>A0ABR7XVR3</accession>
<comment type="caution">
    <text evidence="1">The sequence shown here is derived from an EMBL/GenBank/DDBJ whole genome shotgun (WGS) entry which is preliminary data.</text>
</comment>
<proteinExistence type="predicted"/>
<evidence type="ECO:0000313" key="1">
    <source>
        <dbReference type="EMBL" id="MBD1423147.1"/>
    </source>
</evidence>
<reference evidence="1 2" key="1">
    <citation type="submission" date="2020-08" db="EMBL/GenBank/DDBJ databases">
        <title>Sphingobacterium sp. DN00404 isolated from aquaculture water.</title>
        <authorList>
            <person name="Zhang M."/>
        </authorList>
    </citation>
    <scope>NUCLEOTIDE SEQUENCE [LARGE SCALE GENOMIC DNA]</scope>
    <source>
        <strain evidence="1 2">KCTC 42746</strain>
    </source>
</reference>
<dbReference type="EMBL" id="JACNYL010000004">
    <property type="protein sequence ID" value="MBD1423147.1"/>
    <property type="molecule type" value="Genomic_DNA"/>
</dbReference>
<keyword evidence="2" id="KW-1185">Reference proteome</keyword>
<protein>
    <recommendedName>
        <fullName evidence="3">Lipocalin-like domain-containing protein</fullName>
    </recommendedName>
</protein>
<evidence type="ECO:0000313" key="2">
    <source>
        <dbReference type="Proteomes" id="UP000651112"/>
    </source>
</evidence>
<organism evidence="1 2">
    <name type="scientific">Sphingobacterium chuzhouense</name>
    <dbReference type="NCBI Taxonomy" id="1742264"/>
    <lineage>
        <taxon>Bacteria</taxon>
        <taxon>Pseudomonadati</taxon>
        <taxon>Bacteroidota</taxon>
        <taxon>Sphingobacteriia</taxon>
        <taxon>Sphingobacteriales</taxon>
        <taxon>Sphingobacteriaceae</taxon>
        <taxon>Sphingobacterium</taxon>
    </lineage>
</organism>
<dbReference type="RefSeq" id="WP_190314879.1">
    <property type="nucleotide sequence ID" value="NZ_JACNYL010000004.1"/>
</dbReference>
<gene>
    <name evidence="1" type="ORF">H8B21_16390</name>
</gene>
<evidence type="ECO:0008006" key="3">
    <source>
        <dbReference type="Google" id="ProtNLM"/>
    </source>
</evidence>
<name>A0ABR7XVR3_9SPHI</name>
<sequence length="141" mass="16523">MMVSKIIGFIALLFIFPHAEKNDRLNQINKFLNGNWVIEETADSRLQSMHFFGGDCINFTFRDNPHAQSILKKYEYVNVDDYPQHISLNVYTKDIVSDKKLTESPFHIEIMDKNTIRVTSKLGEINTLKRKPRNARDIHIR</sequence>